<dbReference type="FunFam" id="3.30.160.60:FF:000624">
    <property type="entry name" value="zinc finger protein 697"/>
    <property type="match status" value="1"/>
</dbReference>
<evidence type="ECO:0000256" key="7">
    <source>
        <dbReference type="PROSITE-ProRule" id="PRU00042"/>
    </source>
</evidence>
<dbReference type="AlphaFoldDB" id="A0A6J2XIC4"/>
<keyword evidence="3" id="KW-0677">Repeat</keyword>
<evidence type="ECO:0000259" key="9">
    <source>
        <dbReference type="PROSITE" id="PS50157"/>
    </source>
</evidence>
<feature type="domain" description="C2H2-type" evidence="9">
    <location>
        <begin position="287"/>
        <end position="310"/>
    </location>
</feature>
<dbReference type="GO" id="GO:0000977">
    <property type="term" value="F:RNA polymerase II transcription regulatory region sequence-specific DNA binding"/>
    <property type="evidence" value="ECO:0007669"/>
    <property type="project" value="TreeGrafter"/>
</dbReference>
<comment type="subcellular location">
    <subcellularLocation>
        <location evidence="1">Nucleus</location>
    </subcellularLocation>
</comment>
<feature type="domain" description="C2H2-type" evidence="9">
    <location>
        <begin position="199"/>
        <end position="226"/>
    </location>
</feature>
<feature type="domain" description="C2H2-type" evidence="9">
    <location>
        <begin position="171"/>
        <end position="198"/>
    </location>
</feature>
<dbReference type="GO" id="GO:0008270">
    <property type="term" value="F:zinc ion binding"/>
    <property type="evidence" value="ECO:0007669"/>
    <property type="project" value="UniProtKB-KW"/>
</dbReference>
<keyword evidence="6" id="KW-0539">Nucleus</keyword>
<evidence type="ECO:0000256" key="4">
    <source>
        <dbReference type="ARBA" id="ARBA00022771"/>
    </source>
</evidence>
<dbReference type="KEGG" id="soy:115878484"/>
<dbReference type="GeneID" id="115878484"/>
<dbReference type="InterPro" id="IPR036236">
    <property type="entry name" value="Znf_C2H2_sf"/>
</dbReference>
<dbReference type="RefSeq" id="XP_030750861.1">
    <property type="nucleotide sequence ID" value="XM_030895001.1"/>
</dbReference>
<dbReference type="Proteomes" id="UP000504635">
    <property type="component" value="Unplaced"/>
</dbReference>
<reference evidence="11" key="1">
    <citation type="submission" date="2025-08" db="UniProtKB">
        <authorList>
            <consortium name="RefSeq"/>
        </authorList>
    </citation>
    <scope>IDENTIFICATION</scope>
    <source>
        <tissue evidence="11">Gonads</tissue>
    </source>
</reference>
<dbReference type="Pfam" id="PF13912">
    <property type="entry name" value="zf-C2H2_6"/>
    <property type="match status" value="2"/>
</dbReference>
<evidence type="ECO:0000313" key="11">
    <source>
        <dbReference type="RefSeq" id="XP_030750861.1"/>
    </source>
</evidence>
<dbReference type="Gene3D" id="3.30.160.60">
    <property type="entry name" value="Classic Zinc Finger"/>
    <property type="match status" value="5"/>
</dbReference>
<dbReference type="GO" id="GO:0000981">
    <property type="term" value="F:DNA-binding transcription factor activity, RNA polymerase II-specific"/>
    <property type="evidence" value="ECO:0007669"/>
    <property type="project" value="TreeGrafter"/>
</dbReference>
<dbReference type="FunFam" id="3.30.160.60:FF:000145">
    <property type="entry name" value="Zinc finger protein 574"/>
    <property type="match status" value="1"/>
</dbReference>
<dbReference type="Pfam" id="PF00096">
    <property type="entry name" value="zf-C2H2"/>
    <property type="match status" value="3"/>
</dbReference>
<dbReference type="FunFam" id="3.30.160.60:FF:000446">
    <property type="entry name" value="Zinc finger protein"/>
    <property type="match status" value="1"/>
</dbReference>
<evidence type="ECO:0000313" key="10">
    <source>
        <dbReference type="Proteomes" id="UP000504635"/>
    </source>
</evidence>
<gene>
    <name evidence="11" type="primary">LOC115878484</name>
</gene>
<dbReference type="PROSITE" id="PS50157">
    <property type="entry name" value="ZINC_FINGER_C2H2_2"/>
    <property type="match status" value="6"/>
</dbReference>
<evidence type="ECO:0000256" key="2">
    <source>
        <dbReference type="ARBA" id="ARBA00022723"/>
    </source>
</evidence>
<dbReference type="PANTHER" id="PTHR14196">
    <property type="entry name" value="ODD-SKIPPED - RELATED"/>
    <property type="match status" value="1"/>
</dbReference>
<dbReference type="SMART" id="SM00355">
    <property type="entry name" value="ZnF_C2H2"/>
    <property type="match status" value="6"/>
</dbReference>
<dbReference type="PANTHER" id="PTHR14196:SF12">
    <property type="entry name" value="ZINC FINGER PROTEIN 208-LIKE"/>
    <property type="match status" value="1"/>
</dbReference>
<feature type="domain" description="C2H2-type" evidence="9">
    <location>
        <begin position="143"/>
        <end position="170"/>
    </location>
</feature>
<evidence type="ECO:0000256" key="3">
    <source>
        <dbReference type="ARBA" id="ARBA00022737"/>
    </source>
</evidence>
<proteinExistence type="predicted"/>
<name>A0A6J2XIC4_SITOR</name>
<keyword evidence="10" id="KW-1185">Reference proteome</keyword>
<dbReference type="InterPro" id="IPR050717">
    <property type="entry name" value="C2H2-ZF_Transcription_Reg"/>
</dbReference>
<dbReference type="InterPro" id="IPR013087">
    <property type="entry name" value="Znf_C2H2_type"/>
</dbReference>
<dbReference type="SUPFAM" id="SSF57667">
    <property type="entry name" value="beta-beta-alpha zinc fingers"/>
    <property type="match status" value="3"/>
</dbReference>
<evidence type="ECO:0000256" key="8">
    <source>
        <dbReference type="SAM" id="MobiDB-lite"/>
    </source>
</evidence>
<dbReference type="FunFam" id="3.30.160.60:FF:000176">
    <property type="entry name" value="zinc finger protein 70"/>
    <property type="match status" value="1"/>
</dbReference>
<sequence>MVYHPDLYSNAKQNRKGKFKKMEEQIFSLSEMGNLVPLIEENQTNELLKEDIQIKDSDILYFSQYGHLTTSAEEGDIQILSDIQEGSSMPLQGTAERIKNKFHTQMGSGLTSNRVKNFQDDVKNEQNYKLKLKEVDGKSVKSFECGVCGKEFGHQYTLMRHLPTHTDERKFNCPTCGKSFRQLSTLSQHKAIHSTERPYICEVCNKNFNRISTLISHRKTHSDIKPHRCPICNKSFHQKGNLRNHIFTHTNERPYKCDACGKGFNQMSNLMCHKIKAHQQGDLSPRYICRVCGNYYSKRANLRQHEHFRHGVVCKKDESFDNMNAVAVNPIRTKAMRDVLESGATPFALLRPLSGIPVLVRVEVAGERHMLVPATAEDLKKAGHISIKPKLVEGEEAGSSDGDKENRVGQSKTTGSVVQISVPVVATIIQQSSGHDGSFNMKVVSPSKEGGSSAPNSVVYSSTLIHETPETPSKSNIQTLSFSENVSSKTTNLPMQSMNYNVQACYERENENNFDLKLSENKSFSDSGYGQGESPSKVVVERLEPLYKIYL</sequence>
<dbReference type="InParanoid" id="A0A6J2XIC4"/>
<feature type="region of interest" description="Disordered" evidence="8">
    <location>
        <begin position="390"/>
        <end position="413"/>
    </location>
</feature>
<feature type="domain" description="C2H2-type" evidence="9">
    <location>
        <begin position="227"/>
        <end position="254"/>
    </location>
</feature>
<accession>A0A6J2XIC4</accession>
<protein>
    <submittedName>
        <fullName evidence="11">Zinc finger protein 436-like isoform X1</fullName>
    </submittedName>
</protein>
<feature type="domain" description="C2H2-type" evidence="9">
    <location>
        <begin position="255"/>
        <end position="278"/>
    </location>
</feature>
<evidence type="ECO:0000256" key="6">
    <source>
        <dbReference type="ARBA" id="ARBA00023242"/>
    </source>
</evidence>
<dbReference type="PROSITE" id="PS00028">
    <property type="entry name" value="ZINC_FINGER_C2H2_1"/>
    <property type="match status" value="6"/>
</dbReference>
<organism evidence="10 11">
    <name type="scientific">Sitophilus oryzae</name>
    <name type="common">Rice weevil</name>
    <name type="synonym">Curculio oryzae</name>
    <dbReference type="NCBI Taxonomy" id="7048"/>
    <lineage>
        <taxon>Eukaryota</taxon>
        <taxon>Metazoa</taxon>
        <taxon>Ecdysozoa</taxon>
        <taxon>Arthropoda</taxon>
        <taxon>Hexapoda</taxon>
        <taxon>Insecta</taxon>
        <taxon>Pterygota</taxon>
        <taxon>Neoptera</taxon>
        <taxon>Endopterygota</taxon>
        <taxon>Coleoptera</taxon>
        <taxon>Polyphaga</taxon>
        <taxon>Cucujiformia</taxon>
        <taxon>Curculionidae</taxon>
        <taxon>Dryophthorinae</taxon>
        <taxon>Sitophilus</taxon>
    </lineage>
</organism>
<dbReference type="OrthoDB" id="6077919at2759"/>
<keyword evidence="5" id="KW-0862">Zinc</keyword>
<evidence type="ECO:0000256" key="1">
    <source>
        <dbReference type="ARBA" id="ARBA00004123"/>
    </source>
</evidence>
<keyword evidence="2" id="KW-0479">Metal-binding</keyword>
<keyword evidence="4 7" id="KW-0863">Zinc-finger</keyword>
<dbReference type="FunFam" id="3.30.160.60:FF:000512">
    <property type="entry name" value="zinc finger protein 197 isoform X1"/>
    <property type="match status" value="1"/>
</dbReference>
<dbReference type="GO" id="GO:0005634">
    <property type="term" value="C:nucleus"/>
    <property type="evidence" value="ECO:0007669"/>
    <property type="project" value="UniProtKB-SubCell"/>
</dbReference>
<evidence type="ECO:0000256" key="5">
    <source>
        <dbReference type="ARBA" id="ARBA00022833"/>
    </source>
</evidence>